<evidence type="ECO:0000313" key="2">
    <source>
        <dbReference type="Proteomes" id="UP000886501"/>
    </source>
</evidence>
<comment type="caution">
    <text evidence="1">The sequence shown here is derived from an EMBL/GenBank/DDBJ whole genome shotgun (WGS) entry which is preliminary data.</text>
</comment>
<proteinExistence type="predicted"/>
<name>A0ACB6YX95_THEGA</name>
<reference evidence="1" key="1">
    <citation type="submission" date="2019-10" db="EMBL/GenBank/DDBJ databases">
        <authorList>
            <consortium name="DOE Joint Genome Institute"/>
            <person name="Kuo A."/>
            <person name="Miyauchi S."/>
            <person name="Kiss E."/>
            <person name="Drula E."/>
            <person name="Kohler A."/>
            <person name="Sanchez-Garcia M."/>
            <person name="Andreopoulos B."/>
            <person name="Barry K.W."/>
            <person name="Bonito G."/>
            <person name="Buee M."/>
            <person name="Carver A."/>
            <person name="Chen C."/>
            <person name="Cichocki N."/>
            <person name="Clum A."/>
            <person name="Culley D."/>
            <person name="Crous P.W."/>
            <person name="Fauchery L."/>
            <person name="Girlanda M."/>
            <person name="Hayes R."/>
            <person name="Keri Z."/>
            <person name="Labutti K."/>
            <person name="Lipzen A."/>
            <person name="Lombard V."/>
            <person name="Magnuson J."/>
            <person name="Maillard F."/>
            <person name="Morin E."/>
            <person name="Murat C."/>
            <person name="Nolan M."/>
            <person name="Ohm R."/>
            <person name="Pangilinan J."/>
            <person name="Pereira M."/>
            <person name="Perotto S."/>
            <person name="Peter M."/>
            <person name="Riley R."/>
            <person name="Sitrit Y."/>
            <person name="Stielow B."/>
            <person name="Szollosi G."/>
            <person name="Zifcakova L."/>
            <person name="Stursova M."/>
            <person name="Spatafora J.W."/>
            <person name="Tedersoo L."/>
            <person name="Vaario L.-M."/>
            <person name="Yamada A."/>
            <person name="Yan M."/>
            <person name="Wang P."/>
            <person name="Xu J."/>
            <person name="Bruns T."/>
            <person name="Baldrian P."/>
            <person name="Vilgalys R."/>
            <person name="Henrissat B."/>
            <person name="Grigoriev I.V."/>
            <person name="Hibbett D."/>
            <person name="Nagy L.G."/>
            <person name="Martin F.M."/>
        </authorList>
    </citation>
    <scope>NUCLEOTIDE SEQUENCE</scope>
    <source>
        <strain evidence="1">P2</strain>
    </source>
</reference>
<dbReference type="Proteomes" id="UP000886501">
    <property type="component" value="Unassembled WGS sequence"/>
</dbReference>
<keyword evidence="2" id="KW-1185">Reference proteome</keyword>
<protein>
    <submittedName>
        <fullName evidence="1">Uncharacterized protein</fullName>
    </submittedName>
</protein>
<gene>
    <name evidence="1" type="ORF">BDM02DRAFT_3194260</name>
</gene>
<organism evidence="1 2">
    <name type="scientific">Thelephora ganbajun</name>
    <name type="common">Ganba fungus</name>
    <dbReference type="NCBI Taxonomy" id="370292"/>
    <lineage>
        <taxon>Eukaryota</taxon>
        <taxon>Fungi</taxon>
        <taxon>Dikarya</taxon>
        <taxon>Basidiomycota</taxon>
        <taxon>Agaricomycotina</taxon>
        <taxon>Agaricomycetes</taxon>
        <taxon>Thelephorales</taxon>
        <taxon>Thelephoraceae</taxon>
        <taxon>Thelephora</taxon>
    </lineage>
</organism>
<dbReference type="EMBL" id="MU118914">
    <property type="protein sequence ID" value="KAF9641922.1"/>
    <property type="molecule type" value="Genomic_DNA"/>
</dbReference>
<reference evidence="1" key="2">
    <citation type="journal article" date="2020" name="Nat. Commun.">
        <title>Large-scale genome sequencing of mycorrhizal fungi provides insights into the early evolution of symbiotic traits.</title>
        <authorList>
            <person name="Miyauchi S."/>
            <person name="Kiss E."/>
            <person name="Kuo A."/>
            <person name="Drula E."/>
            <person name="Kohler A."/>
            <person name="Sanchez-Garcia M."/>
            <person name="Morin E."/>
            <person name="Andreopoulos B."/>
            <person name="Barry K.W."/>
            <person name="Bonito G."/>
            <person name="Buee M."/>
            <person name="Carver A."/>
            <person name="Chen C."/>
            <person name="Cichocki N."/>
            <person name="Clum A."/>
            <person name="Culley D."/>
            <person name="Crous P.W."/>
            <person name="Fauchery L."/>
            <person name="Girlanda M."/>
            <person name="Hayes R.D."/>
            <person name="Keri Z."/>
            <person name="LaButti K."/>
            <person name="Lipzen A."/>
            <person name="Lombard V."/>
            <person name="Magnuson J."/>
            <person name="Maillard F."/>
            <person name="Murat C."/>
            <person name="Nolan M."/>
            <person name="Ohm R.A."/>
            <person name="Pangilinan J."/>
            <person name="Pereira M.F."/>
            <person name="Perotto S."/>
            <person name="Peter M."/>
            <person name="Pfister S."/>
            <person name="Riley R."/>
            <person name="Sitrit Y."/>
            <person name="Stielow J.B."/>
            <person name="Szollosi G."/>
            <person name="Zifcakova L."/>
            <person name="Stursova M."/>
            <person name="Spatafora J.W."/>
            <person name="Tedersoo L."/>
            <person name="Vaario L.M."/>
            <person name="Yamada A."/>
            <person name="Yan M."/>
            <person name="Wang P."/>
            <person name="Xu J."/>
            <person name="Bruns T."/>
            <person name="Baldrian P."/>
            <person name="Vilgalys R."/>
            <person name="Dunand C."/>
            <person name="Henrissat B."/>
            <person name="Grigoriev I.V."/>
            <person name="Hibbett D."/>
            <person name="Nagy L.G."/>
            <person name="Martin F.M."/>
        </authorList>
    </citation>
    <scope>NUCLEOTIDE SEQUENCE</scope>
    <source>
        <strain evidence="1">P2</strain>
    </source>
</reference>
<evidence type="ECO:0000313" key="1">
    <source>
        <dbReference type="EMBL" id="KAF9641922.1"/>
    </source>
</evidence>
<accession>A0ACB6YX95</accession>
<sequence>MQAINDQGSKQAKIEAYKRKHAEEQRKAIEESTTNVTPSISAPVEPNEASGSKTVRIKPVENKNEDEDEDPDPNPGDPSNEPPKDKQSKKKSSSRKKKKNYSSGSSSDGSDSGGSNGPRPSKKSRGKCRRCHYTSDNDSDEYDRSIKMTPPVPYDSRNDLEYFDNWALSVTNYADVMKIHERTMMKMMSGYVSGQAQTFYNLNVFGRTRQWPYAKFFPALFNYCFPKNIMKQLRTKWDNLSQGKK</sequence>